<dbReference type="AlphaFoldDB" id="A0A5B8M8Y3"/>
<keyword evidence="10" id="KW-1185">Reference proteome</keyword>
<dbReference type="PROSITE" id="PS50928">
    <property type="entry name" value="ABC_TM1"/>
    <property type="match status" value="1"/>
</dbReference>
<dbReference type="PANTHER" id="PTHR43744">
    <property type="entry name" value="ABC TRANSPORTER PERMEASE PROTEIN MG189-RELATED-RELATED"/>
    <property type="match status" value="1"/>
</dbReference>
<gene>
    <name evidence="9" type="ORF">FPZ11_15365</name>
</gene>
<dbReference type="GO" id="GO:0055085">
    <property type="term" value="P:transmembrane transport"/>
    <property type="evidence" value="ECO:0007669"/>
    <property type="project" value="InterPro"/>
</dbReference>
<dbReference type="EMBL" id="CP042305">
    <property type="protein sequence ID" value="QDZ16923.1"/>
    <property type="molecule type" value="Genomic_DNA"/>
</dbReference>
<dbReference type="KEGG" id="huw:FPZ11_15365"/>
<proteinExistence type="inferred from homology"/>
<sequence length="273" mass="30780">MKERASVRVPRIIFALLFALAALFPLIWMLLSGFKMNSDVLATPFNFFPTSWHIENYIKIIQDPAFSRAMIITFIGAAIFTVFSITINAMAAYVFARLDFAFKRFMWVIVIGTMFIPNMAILLTSFIVVTKLHMLDTMLVLIVPGLASAAQMFFIRQFYLNIPIALEEAALLDGAGRWQIFTRIFLPMSQPAFVVVGVTSFMAYWNAYVWPIMTITSPGLFQIQQYLANFRVTRGPELALLMAGSMLAALPVILLVLIFQRKIIGNIKIAGLK</sequence>
<dbReference type="Gene3D" id="1.10.3720.10">
    <property type="entry name" value="MetI-like"/>
    <property type="match status" value="1"/>
</dbReference>
<evidence type="ECO:0000256" key="2">
    <source>
        <dbReference type="ARBA" id="ARBA00022448"/>
    </source>
</evidence>
<evidence type="ECO:0000256" key="7">
    <source>
        <dbReference type="RuleBase" id="RU363032"/>
    </source>
</evidence>
<evidence type="ECO:0000256" key="4">
    <source>
        <dbReference type="ARBA" id="ARBA00022692"/>
    </source>
</evidence>
<feature type="domain" description="ABC transmembrane type-1" evidence="8">
    <location>
        <begin position="70"/>
        <end position="259"/>
    </location>
</feature>
<dbReference type="PANTHER" id="PTHR43744:SF12">
    <property type="entry name" value="ABC TRANSPORTER PERMEASE PROTEIN MG189-RELATED"/>
    <property type="match status" value="1"/>
</dbReference>
<comment type="similarity">
    <text evidence="7">Belongs to the binding-protein-dependent transport system permease family.</text>
</comment>
<evidence type="ECO:0000256" key="5">
    <source>
        <dbReference type="ARBA" id="ARBA00022989"/>
    </source>
</evidence>
<dbReference type="CDD" id="cd06261">
    <property type="entry name" value="TM_PBP2"/>
    <property type="match status" value="1"/>
</dbReference>
<feature type="transmembrane region" description="Helical" evidence="7">
    <location>
        <begin position="12"/>
        <end position="31"/>
    </location>
</feature>
<dbReference type="OrthoDB" id="2063054at2"/>
<feature type="transmembrane region" description="Helical" evidence="7">
    <location>
        <begin position="238"/>
        <end position="259"/>
    </location>
</feature>
<comment type="subcellular location">
    <subcellularLocation>
        <location evidence="1 7">Cell membrane</location>
        <topology evidence="1 7">Multi-pass membrane protein</topology>
    </subcellularLocation>
</comment>
<keyword evidence="6 7" id="KW-0472">Membrane</keyword>
<evidence type="ECO:0000313" key="10">
    <source>
        <dbReference type="Proteomes" id="UP000320216"/>
    </source>
</evidence>
<dbReference type="SUPFAM" id="SSF161098">
    <property type="entry name" value="MetI-like"/>
    <property type="match status" value="1"/>
</dbReference>
<evidence type="ECO:0000256" key="1">
    <source>
        <dbReference type="ARBA" id="ARBA00004651"/>
    </source>
</evidence>
<keyword evidence="4 7" id="KW-0812">Transmembrane</keyword>
<feature type="transmembrane region" description="Helical" evidence="7">
    <location>
        <begin position="135"/>
        <end position="155"/>
    </location>
</feature>
<dbReference type="InterPro" id="IPR000515">
    <property type="entry name" value="MetI-like"/>
</dbReference>
<evidence type="ECO:0000256" key="6">
    <source>
        <dbReference type="ARBA" id="ARBA00023136"/>
    </source>
</evidence>
<feature type="transmembrane region" description="Helical" evidence="7">
    <location>
        <begin position="184"/>
        <end position="205"/>
    </location>
</feature>
<keyword evidence="2 7" id="KW-0813">Transport</keyword>
<dbReference type="InterPro" id="IPR035906">
    <property type="entry name" value="MetI-like_sf"/>
</dbReference>
<feature type="transmembrane region" description="Helical" evidence="7">
    <location>
        <begin position="107"/>
        <end position="129"/>
    </location>
</feature>
<organism evidence="9 10">
    <name type="scientific">Humibacter ginsenosidimutans</name>
    <dbReference type="NCBI Taxonomy" id="2599293"/>
    <lineage>
        <taxon>Bacteria</taxon>
        <taxon>Bacillati</taxon>
        <taxon>Actinomycetota</taxon>
        <taxon>Actinomycetes</taxon>
        <taxon>Micrococcales</taxon>
        <taxon>Microbacteriaceae</taxon>
        <taxon>Humibacter</taxon>
    </lineage>
</organism>
<feature type="transmembrane region" description="Helical" evidence="7">
    <location>
        <begin position="69"/>
        <end position="95"/>
    </location>
</feature>
<dbReference type="GO" id="GO:0005886">
    <property type="term" value="C:plasma membrane"/>
    <property type="evidence" value="ECO:0007669"/>
    <property type="project" value="UniProtKB-SubCell"/>
</dbReference>
<protein>
    <submittedName>
        <fullName evidence="9">Carbohydrate ABC transporter permease</fullName>
    </submittedName>
</protein>
<evidence type="ECO:0000313" key="9">
    <source>
        <dbReference type="EMBL" id="QDZ16923.1"/>
    </source>
</evidence>
<accession>A0A5B8M8Y3</accession>
<evidence type="ECO:0000259" key="8">
    <source>
        <dbReference type="PROSITE" id="PS50928"/>
    </source>
</evidence>
<dbReference type="Pfam" id="PF00528">
    <property type="entry name" value="BPD_transp_1"/>
    <property type="match status" value="1"/>
</dbReference>
<dbReference type="Proteomes" id="UP000320216">
    <property type="component" value="Chromosome"/>
</dbReference>
<name>A0A5B8M8Y3_9MICO</name>
<keyword evidence="3" id="KW-1003">Cell membrane</keyword>
<keyword evidence="5 7" id="KW-1133">Transmembrane helix</keyword>
<reference evidence="9 10" key="1">
    <citation type="submission" date="2019-07" db="EMBL/GenBank/DDBJ databases">
        <title>Full genome sequence of Humibacter sp. WJ7-1.</title>
        <authorList>
            <person name="Im W.-T."/>
        </authorList>
    </citation>
    <scope>NUCLEOTIDE SEQUENCE [LARGE SCALE GENOMIC DNA]</scope>
    <source>
        <strain evidence="9 10">WJ7-1</strain>
    </source>
</reference>
<evidence type="ECO:0000256" key="3">
    <source>
        <dbReference type="ARBA" id="ARBA00022475"/>
    </source>
</evidence>